<keyword evidence="1" id="KW-0472">Membrane</keyword>
<accession>A0A1A8Y0L8</accession>
<reference evidence="2 3" key="1">
    <citation type="submission" date="2016-06" db="EMBL/GenBank/DDBJ databases">
        <authorList>
            <person name="Kjaerup R.B."/>
            <person name="Dalgaard T.S."/>
            <person name="Juul-Madsen H.R."/>
        </authorList>
    </citation>
    <scope>NUCLEOTIDE SEQUENCE [LARGE SCALE GENOMIC DNA]</scope>
    <source>
        <strain evidence="2">2</strain>
    </source>
</reference>
<evidence type="ECO:0000313" key="2">
    <source>
        <dbReference type="EMBL" id="SBT10700.1"/>
    </source>
</evidence>
<organism evidence="2 3">
    <name type="scientific">Candidatus Propionivibrio aalborgensis</name>
    <dbReference type="NCBI Taxonomy" id="1860101"/>
    <lineage>
        <taxon>Bacteria</taxon>
        <taxon>Pseudomonadati</taxon>
        <taxon>Pseudomonadota</taxon>
        <taxon>Betaproteobacteria</taxon>
        <taxon>Rhodocyclales</taxon>
        <taxon>Rhodocyclaceae</taxon>
        <taxon>Propionivibrio</taxon>
    </lineage>
</organism>
<gene>
    <name evidence="2" type="ORF">PROAA_610060</name>
</gene>
<feature type="transmembrane region" description="Helical" evidence="1">
    <location>
        <begin position="20"/>
        <end position="37"/>
    </location>
</feature>
<keyword evidence="3" id="KW-1185">Reference proteome</keyword>
<name>A0A1A8Y0L8_9RHOO</name>
<dbReference type="Proteomes" id="UP000199600">
    <property type="component" value="Unassembled WGS sequence"/>
</dbReference>
<dbReference type="EMBL" id="FLQY01000364">
    <property type="protein sequence ID" value="SBT10700.1"/>
    <property type="molecule type" value="Genomic_DNA"/>
</dbReference>
<proteinExistence type="predicted"/>
<evidence type="ECO:0000256" key="1">
    <source>
        <dbReference type="SAM" id="Phobius"/>
    </source>
</evidence>
<evidence type="ECO:0000313" key="3">
    <source>
        <dbReference type="Proteomes" id="UP000199600"/>
    </source>
</evidence>
<dbReference type="AlphaFoldDB" id="A0A1A8Y0L8"/>
<sequence length="38" mass="4363">MIDEDNDYPKWKDMDGTGRFICVMVVILVVIAIGTAFW</sequence>
<keyword evidence="1" id="KW-0812">Transmembrane</keyword>
<protein>
    <submittedName>
        <fullName evidence="2">Uncharacterized protein</fullName>
    </submittedName>
</protein>
<keyword evidence="1" id="KW-1133">Transmembrane helix</keyword>